<name>A0ABD1Z8E6_9MARC</name>
<reference evidence="2 3" key="1">
    <citation type="submission" date="2024-09" db="EMBL/GenBank/DDBJ databases">
        <title>Chromosome-scale assembly of Riccia fluitans.</title>
        <authorList>
            <person name="Paukszto L."/>
            <person name="Sawicki J."/>
            <person name="Karawczyk K."/>
            <person name="Piernik-Szablinska J."/>
            <person name="Szczecinska M."/>
            <person name="Mazdziarz M."/>
        </authorList>
    </citation>
    <scope>NUCLEOTIDE SEQUENCE [LARGE SCALE GENOMIC DNA]</scope>
    <source>
        <strain evidence="2">Rf_01</strain>
        <tissue evidence="2">Aerial parts of the thallus</tissue>
    </source>
</reference>
<dbReference type="Proteomes" id="UP001605036">
    <property type="component" value="Unassembled WGS sequence"/>
</dbReference>
<evidence type="ECO:0000313" key="3">
    <source>
        <dbReference type="Proteomes" id="UP001605036"/>
    </source>
</evidence>
<comment type="caution">
    <text evidence="2">The sequence shown here is derived from an EMBL/GenBank/DDBJ whole genome shotgun (WGS) entry which is preliminary data.</text>
</comment>
<organism evidence="2 3">
    <name type="scientific">Riccia fluitans</name>
    <dbReference type="NCBI Taxonomy" id="41844"/>
    <lineage>
        <taxon>Eukaryota</taxon>
        <taxon>Viridiplantae</taxon>
        <taxon>Streptophyta</taxon>
        <taxon>Embryophyta</taxon>
        <taxon>Marchantiophyta</taxon>
        <taxon>Marchantiopsida</taxon>
        <taxon>Marchantiidae</taxon>
        <taxon>Marchantiales</taxon>
        <taxon>Ricciaceae</taxon>
        <taxon>Riccia</taxon>
    </lineage>
</organism>
<keyword evidence="3" id="KW-1185">Reference proteome</keyword>
<dbReference type="AlphaFoldDB" id="A0ABD1Z8E6"/>
<protein>
    <submittedName>
        <fullName evidence="2">Uncharacterized protein</fullName>
    </submittedName>
</protein>
<feature type="region of interest" description="Disordered" evidence="1">
    <location>
        <begin position="148"/>
        <end position="209"/>
    </location>
</feature>
<feature type="compositionally biased region" description="Polar residues" evidence="1">
    <location>
        <begin position="152"/>
        <end position="161"/>
    </location>
</feature>
<feature type="region of interest" description="Disordered" evidence="1">
    <location>
        <begin position="68"/>
        <end position="96"/>
    </location>
</feature>
<evidence type="ECO:0000313" key="2">
    <source>
        <dbReference type="EMBL" id="KAL2643674.1"/>
    </source>
</evidence>
<evidence type="ECO:0000256" key="1">
    <source>
        <dbReference type="SAM" id="MobiDB-lite"/>
    </source>
</evidence>
<proteinExistence type="predicted"/>
<accession>A0ABD1Z8E6</accession>
<dbReference type="EMBL" id="JBHFFA010000002">
    <property type="protein sequence ID" value="KAL2643674.1"/>
    <property type="molecule type" value="Genomic_DNA"/>
</dbReference>
<gene>
    <name evidence="2" type="ORF">R1flu_011261</name>
</gene>
<sequence>MNDWMRVVRWRSVPSVDGSRSPGLRGQLVTLTVADDCAVCQLPGVRLPRRHTDKRGIQLGSACSSAISPGEASLPDYRSSNRIPSSPQREPRARGRRQARAEFVWARLTICIRRNRDIVMSVVPRVRVRAYGEAVVSETRRWGEARWPGERVNTQPSSQTVDALPCKAGSSWSRSRRSVSDRPWCCGAVSTSNSNPADPPNGPDPDVAF</sequence>